<keyword evidence="10" id="KW-0862">Zinc</keyword>
<evidence type="ECO:0000256" key="11">
    <source>
        <dbReference type="SAM" id="MobiDB-lite"/>
    </source>
</evidence>
<evidence type="ECO:0000256" key="4">
    <source>
        <dbReference type="ARBA" id="ARBA00022692"/>
    </source>
</evidence>
<organism evidence="13 14">
    <name type="scientific">Ceraceosorus bombacis</name>
    <dbReference type="NCBI Taxonomy" id="401625"/>
    <lineage>
        <taxon>Eukaryota</taxon>
        <taxon>Fungi</taxon>
        <taxon>Dikarya</taxon>
        <taxon>Basidiomycota</taxon>
        <taxon>Ustilaginomycotina</taxon>
        <taxon>Exobasidiomycetes</taxon>
        <taxon>Ceraceosorales</taxon>
        <taxon>Ceraceosoraceae</taxon>
        <taxon>Ceraceosorus</taxon>
    </lineage>
</organism>
<feature type="transmembrane region" description="Helical" evidence="12">
    <location>
        <begin position="123"/>
        <end position="144"/>
    </location>
</feature>
<keyword evidence="9" id="KW-0106">Calcium</keyword>
<evidence type="ECO:0000256" key="7">
    <source>
        <dbReference type="ARBA" id="ARBA00023136"/>
    </source>
</evidence>
<comment type="subcellular location">
    <subcellularLocation>
        <location evidence="2">Membrane</location>
        <topology evidence="2">Multi-pass membrane protein</topology>
    </subcellularLocation>
    <subcellularLocation>
        <location evidence="1">Nucleus</location>
    </subcellularLocation>
</comment>
<keyword evidence="9" id="KW-0479">Metal-binding</keyword>
<evidence type="ECO:0000256" key="10">
    <source>
        <dbReference type="PIRSR" id="PIRSR608901-2"/>
    </source>
</evidence>
<dbReference type="PANTHER" id="PTHR46187">
    <property type="entry name" value="ALKALINE CERAMIDASE 3"/>
    <property type="match status" value="1"/>
</dbReference>
<dbReference type="GO" id="GO:0006355">
    <property type="term" value="P:regulation of DNA-templated transcription"/>
    <property type="evidence" value="ECO:0007669"/>
    <property type="project" value="InterPro"/>
</dbReference>
<feature type="binding site" evidence="10">
    <location>
        <position position="240"/>
    </location>
    <ligand>
        <name>Zn(2+)</name>
        <dbReference type="ChEBI" id="CHEBI:29105"/>
        <note>catalytic</note>
    </ligand>
</feature>
<keyword evidence="14" id="KW-1185">Reference proteome</keyword>
<protein>
    <submittedName>
        <fullName evidence="13">Alkaline ceramidase</fullName>
    </submittedName>
</protein>
<dbReference type="GO" id="GO:0016811">
    <property type="term" value="F:hydrolase activity, acting on carbon-nitrogen (but not peptide) bonds, in linear amides"/>
    <property type="evidence" value="ECO:0007669"/>
    <property type="project" value="InterPro"/>
</dbReference>
<accession>A0A0P1BEI2</accession>
<comment type="cofactor">
    <cofactor evidence="10">
        <name>Zn(2+)</name>
        <dbReference type="ChEBI" id="CHEBI:29105"/>
    </cofactor>
</comment>
<dbReference type="Proteomes" id="UP000054845">
    <property type="component" value="Unassembled WGS sequence"/>
</dbReference>
<feature type="binding site" evidence="9">
    <location>
        <position position="26"/>
    </location>
    <ligand>
        <name>Ca(2+)</name>
        <dbReference type="ChEBI" id="CHEBI:29108"/>
    </ligand>
</feature>
<evidence type="ECO:0000313" key="14">
    <source>
        <dbReference type="Proteomes" id="UP000054845"/>
    </source>
</evidence>
<dbReference type="GO" id="GO:0005789">
    <property type="term" value="C:endoplasmic reticulum membrane"/>
    <property type="evidence" value="ECO:0007669"/>
    <property type="project" value="TreeGrafter"/>
</dbReference>
<keyword evidence="5" id="KW-0378">Hydrolase</keyword>
<feature type="transmembrane region" description="Helical" evidence="12">
    <location>
        <begin position="38"/>
        <end position="55"/>
    </location>
</feature>
<keyword evidence="7 12" id="KW-0472">Membrane</keyword>
<feature type="binding site" evidence="9">
    <location>
        <position position="24"/>
    </location>
    <ligand>
        <name>Ca(2+)</name>
        <dbReference type="ChEBI" id="CHEBI:29108"/>
    </ligand>
</feature>
<comment type="similarity">
    <text evidence="3">Belongs to the alkaline ceramidase family.</text>
</comment>
<name>A0A0P1BEI2_9BASI</name>
<keyword evidence="8" id="KW-0539">Nucleus</keyword>
<evidence type="ECO:0000256" key="3">
    <source>
        <dbReference type="ARBA" id="ARBA00009780"/>
    </source>
</evidence>
<keyword evidence="6 12" id="KW-1133">Transmembrane helix</keyword>
<proteinExistence type="inferred from homology"/>
<dbReference type="GO" id="GO:0046513">
    <property type="term" value="P:ceramide biosynthetic process"/>
    <property type="evidence" value="ECO:0007669"/>
    <property type="project" value="TreeGrafter"/>
</dbReference>
<dbReference type="AlphaFoldDB" id="A0A0P1BEI2"/>
<evidence type="ECO:0000256" key="2">
    <source>
        <dbReference type="ARBA" id="ARBA00004141"/>
    </source>
</evidence>
<reference evidence="13 14" key="1">
    <citation type="submission" date="2014-09" db="EMBL/GenBank/DDBJ databases">
        <authorList>
            <person name="Magalhaes I.L.F."/>
            <person name="Oliveira U."/>
            <person name="Santos F.R."/>
            <person name="Vidigal T.H.D.A."/>
            <person name="Brescovit A.D."/>
            <person name="Santos A.J."/>
        </authorList>
    </citation>
    <scope>NUCLEOTIDE SEQUENCE [LARGE SCALE GENOMIC DNA]</scope>
</reference>
<feature type="transmembrane region" description="Helical" evidence="12">
    <location>
        <begin position="67"/>
        <end position="86"/>
    </location>
</feature>
<dbReference type="PROSITE" id="PS00354">
    <property type="entry name" value="HMGI_Y"/>
    <property type="match status" value="1"/>
</dbReference>
<evidence type="ECO:0000256" key="8">
    <source>
        <dbReference type="ARBA" id="ARBA00023242"/>
    </source>
</evidence>
<evidence type="ECO:0000256" key="6">
    <source>
        <dbReference type="ARBA" id="ARBA00022989"/>
    </source>
</evidence>
<dbReference type="GO" id="GO:0046872">
    <property type="term" value="F:metal ion binding"/>
    <property type="evidence" value="ECO:0007669"/>
    <property type="project" value="UniProtKB-KW"/>
</dbReference>
<feature type="binding site" evidence="10">
    <location>
        <position position="85"/>
    </location>
    <ligand>
        <name>Zn(2+)</name>
        <dbReference type="ChEBI" id="CHEBI:29105"/>
        <note>catalytic</note>
    </ligand>
</feature>
<feature type="compositionally biased region" description="Polar residues" evidence="11">
    <location>
        <begin position="325"/>
        <end position="338"/>
    </location>
</feature>
<evidence type="ECO:0000256" key="5">
    <source>
        <dbReference type="ARBA" id="ARBA00022801"/>
    </source>
</evidence>
<evidence type="ECO:0000256" key="1">
    <source>
        <dbReference type="ARBA" id="ARBA00004123"/>
    </source>
</evidence>
<feature type="binding site" evidence="9">
    <location>
        <position position="37"/>
    </location>
    <ligand>
        <name>Ca(2+)</name>
        <dbReference type="ChEBI" id="CHEBI:29108"/>
    </ligand>
</feature>
<evidence type="ECO:0000256" key="9">
    <source>
        <dbReference type="PIRSR" id="PIRSR608901-1"/>
    </source>
</evidence>
<dbReference type="STRING" id="401625.A0A0P1BEI2"/>
<keyword evidence="4 12" id="KW-0812">Transmembrane</keyword>
<evidence type="ECO:0000313" key="13">
    <source>
        <dbReference type="EMBL" id="CEH13853.1"/>
    </source>
</evidence>
<dbReference type="InterPro" id="IPR000637">
    <property type="entry name" value="HMGI/Y_DNA-bd_CS"/>
</dbReference>
<dbReference type="OrthoDB" id="187171at2759"/>
<feature type="binding site" evidence="10">
    <location>
        <position position="236"/>
    </location>
    <ligand>
        <name>Zn(2+)</name>
        <dbReference type="ChEBI" id="CHEBI:29105"/>
        <note>catalytic</note>
    </ligand>
</feature>
<dbReference type="GO" id="GO:0005634">
    <property type="term" value="C:nucleus"/>
    <property type="evidence" value="ECO:0007669"/>
    <property type="project" value="UniProtKB-SubCell"/>
</dbReference>
<dbReference type="PANTHER" id="PTHR46187:SF3">
    <property type="entry name" value="ALKALINE CERAMIDASE 3"/>
    <property type="match status" value="1"/>
</dbReference>
<feature type="transmembrane region" description="Helical" evidence="12">
    <location>
        <begin position="193"/>
        <end position="210"/>
    </location>
</feature>
<sequence length="403" mass="44590">MAWMDQRPLPRYGYWGPITSSLLWCEEKYVWSRYIAEPVNTFSNLFFIALSLYGARNGYQARLPRRFILVNLGITGIGVGSFFFHMTLQKWAQLLDELPMIYTSALFTYAVCETSAKGRKARFQYSLPATLILAVIAITVGYLYSGNPIFHQAAYAAIQLTSTVRIVTLLRSSSSSINKTLAGRKLKQDINKIFIRGAVTFLTAFGIWQIDNIFCSWLRSTRRLVGQPIALLLEGHAWWHIGTGWGAYAIGVAGALLISSLKETPSNFALGGTWYLPRVERLKTSKRRPRRSSTTGQSTAGETEITSKKDASKSRGATPKKAASSGASTGLTRTPSASSRKRTSELAESSSVAATTPKRGRGRPKKEPTMLVQLDDDGDVVKQPTDIQASGRRRKQTQRAMAN</sequence>
<dbReference type="GO" id="GO:0046514">
    <property type="term" value="P:ceramide catabolic process"/>
    <property type="evidence" value="ECO:0007669"/>
    <property type="project" value="TreeGrafter"/>
</dbReference>
<feature type="region of interest" description="Disordered" evidence="11">
    <location>
        <begin position="282"/>
        <end position="403"/>
    </location>
</feature>
<dbReference type="EMBL" id="CCYA01000233">
    <property type="protein sequence ID" value="CEH13853.1"/>
    <property type="molecule type" value="Genomic_DNA"/>
</dbReference>
<dbReference type="InterPro" id="IPR008901">
    <property type="entry name" value="ACER"/>
</dbReference>
<evidence type="ECO:0000256" key="12">
    <source>
        <dbReference type="SAM" id="Phobius"/>
    </source>
</evidence>
<dbReference type="Pfam" id="PF05875">
    <property type="entry name" value="Ceramidase"/>
    <property type="match status" value="1"/>
</dbReference>
<feature type="transmembrane region" description="Helical" evidence="12">
    <location>
        <begin position="237"/>
        <end position="258"/>
    </location>
</feature>